<dbReference type="NCBIfam" id="TIGR00275">
    <property type="entry name" value="aminoacetone oxidase family FAD-binding enzyme"/>
    <property type="match status" value="1"/>
</dbReference>
<dbReference type="RefSeq" id="WP_311662698.1">
    <property type="nucleotide sequence ID" value="NZ_JAVRHT010000011.1"/>
</dbReference>
<feature type="transmembrane region" description="Helical" evidence="4">
    <location>
        <begin position="12"/>
        <end position="34"/>
    </location>
</feature>
<dbReference type="EMBL" id="JAVRHT010000011">
    <property type="protein sequence ID" value="MDT0631355.1"/>
    <property type="molecule type" value="Genomic_DNA"/>
</dbReference>
<keyword evidence="3" id="KW-0274">FAD</keyword>
<dbReference type="Proteomes" id="UP001267426">
    <property type="component" value="Unassembled WGS sequence"/>
</dbReference>
<dbReference type="Gene3D" id="2.40.30.10">
    <property type="entry name" value="Translation factors"/>
    <property type="match status" value="1"/>
</dbReference>
<dbReference type="InterPro" id="IPR055178">
    <property type="entry name" value="RsdA/BaiN/AoA(So)-like_dom"/>
</dbReference>
<evidence type="ECO:0000256" key="1">
    <source>
        <dbReference type="ARBA" id="ARBA00001974"/>
    </source>
</evidence>
<accession>A0ABU3BQ13</accession>
<dbReference type="Gene3D" id="1.10.8.260">
    <property type="entry name" value="HI0933 insert domain-like"/>
    <property type="match status" value="1"/>
</dbReference>
<dbReference type="SUPFAM" id="SSF160996">
    <property type="entry name" value="HI0933 insert domain-like"/>
    <property type="match status" value="1"/>
</dbReference>
<evidence type="ECO:0000256" key="2">
    <source>
        <dbReference type="ARBA" id="ARBA00022630"/>
    </source>
</evidence>
<dbReference type="PANTHER" id="PTHR42887">
    <property type="entry name" value="OS12G0638800 PROTEIN"/>
    <property type="match status" value="1"/>
</dbReference>
<sequence>MSSPPASGPPRAVAVIGGGAAGLVAAVFAARAGARVVLLERTRRGGKKIVVSGGGRCNVLPSAVDAGRFVTAGSPRLLRRILDSWPLPEQRAFFEHDLGVPLSLEPETGKLFPTSNRATDVRDALVDAARAAGADLRFDTLVTSLEPGEADRKPAGWRVGLKDAAPLDVDAVVLATGGLSVPKTGSDGFGLRAAEALGLRVEPTYPALTPLTAGDGQAAPHADLSGVSLDVAVRAPGDKKAGRGGVEASGGFLFTHRGYSGPAVLDVSHLATLSRTLDDGGQPVLVRWAHRDAGAWDAAFQAPGPGTVLGDLRDALPARLAEALLSEADVPTDRNRADLRRDERRRLVAVLTEYPLPWTGDEGYKKAEVTGGGVALSEVAAHSLEARSRPGLFLCGEVLDAFGPIGGYNFLWAWATGRLAGRAAGAP</sequence>
<dbReference type="PRINTS" id="PR00411">
    <property type="entry name" value="PNDRDTASEI"/>
</dbReference>
<dbReference type="InterPro" id="IPR057661">
    <property type="entry name" value="RsdA/BaiN/AoA(So)_Rossmann"/>
</dbReference>
<proteinExistence type="predicted"/>
<feature type="domain" description="RsdA/BaiN/AoA(So)-like insert" evidence="6">
    <location>
        <begin position="205"/>
        <end position="369"/>
    </location>
</feature>
<dbReference type="PANTHER" id="PTHR42887:SF2">
    <property type="entry name" value="OS12G0638800 PROTEIN"/>
    <property type="match status" value="1"/>
</dbReference>
<dbReference type="Pfam" id="PF22780">
    <property type="entry name" value="HI0933_like_1st"/>
    <property type="match status" value="1"/>
</dbReference>
<evidence type="ECO:0000259" key="5">
    <source>
        <dbReference type="Pfam" id="PF03486"/>
    </source>
</evidence>
<dbReference type="SUPFAM" id="SSF51905">
    <property type="entry name" value="FAD/NAD(P)-binding domain"/>
    <property type="match status" value="1"/>
</dbReference>
<dbReference type="InterPro" id="IPR036188">
    <property type="entry name" value="FAD/NAD-bd_sf"/>
</dbReference>
<name>A0ABU3BQ13_9BACT</name>
<comment type="caution">
    <text evidence="7">The sequence shown here is derived from an EMBL/GenBank/DDBJ whole genome shotgun (WGS) entry which is preliminary data.</text>
</comment>
<organism evidence="7 8">
    <name type="scientific">Rubrivirga litoralis</name>
    <dbReference type="NCBI Taxonomy" id="3075598"/>
    <lineage>
        <taxon>Bacteria</taxon>
        <taxon>Pseudomonadati</taxon>
        <taxon>Rhodothermota</taxon>
        <taxon>Rhodothermia</taxon>
        <taxon>Rhodothermales</taxon>
        <taxon>Rubricoccaceae</taxon>
        <taxon>Rubrivirga</taxon>
    </lineage>
</organism>
<keyword evidence="4" id="KW-0472">Membrane</keyword>
<evidence type="ECO:0000313" key="7">
    <source>
        <dbReference type="EMBL" id="MDT0631355.1"/>
    </source>
</evidence>
<comment type="cofactor">
    <cofactor evidence="1">
        <name>FAD</name>
        <dbReference type="ChEBI" id="CHEBI:57692"/>
    </cofactor>
</comment>
<dbReference type="InterPro" id="IPR023166">
    <property type="entry name" value="BaiN-like_dom_sf"/>
</dbReference>
<evidence type="ECO:0000259" key="6">
    <source>
        <dbReference type="Pfam" id="PF22780"/>
    </source>
</evidence>
<dbReference type="PRINTS" id="PR00368">
    <property type="entry name" value="FADPNR"/>
</dbReference>
<dbReference type="InterPro" id="IPR004792">
    <property type="entry name" value="BaiN-like"/>
</dbReference>
<dbReference type="Pfam" id="PF03486">
    <property type="entry name" value="HI0933_like"/>
    <property type="match status" value="1"/>
</dbReference>
<keyword evidence="4" id="KW-1133">Transmembrane helix</keyword>
<reference evidence="7 8" key="1">
    <citation type="submission" date="2023-09" db="EMBL/GenBank/DDBJ databases">
        <authorList>
            <person name="Rey-Velasco X."/>
        </authorList>
    </citation>
    <scope>NUCLEOTIDE SEQUENCE [LARGE SCALE GENOMIC DNA]</scope>
    <source>
        <strain evidence="7 8">F394</strain>
    </source>
</reference>
<keyword evidence="2" id="KW-0285">Flavoprotein</keyword>
<gene>
    <name evidence="7" type="ORF">RM540_06285</name>
</gene>
<evidence type="ECO:0000256" key="4">
    <source>
        <dbReference type="SAM" id="Phobius"/>
    </source>
</evidence>
<feature type="domain" description="RsdA/BaiN/AoA(So)-like Rossmann fold-like" evidence="5">
    <location>
        <begin position="12"/>
        <end position="422"/>
    </location>
</feature>
<evidence type="ECO:0000313" key="8">
    <source>
        <dbReference type="Proteomes" id="UP001267426"/>
    </source>
</evidence>
<protein>
    <submittedName>
        <fullName evidence="7">Aminoacetone oxidase family FAD-binding enzyme</fullName>
    </submittedName>
</protein>
<dbReference type="Gene3D" id="3.50.50.60">
    <property type="entry name" value="FAD/NAD(P)-binding domain"/>
    <property type="match status" value="1"/>
</dbReference>
<keyword evidence="4" id="KW-0812">Transmembrane</keyword>
<evidence type="ECO:0000256" key="3">
    <source>
        <dbReference type="ARBA" id="ARBA00022827"/>
    </source>
</evidence>
<keyword evidence="8" id="KW-1185">Reference proteome</keyword>